<dbReference type="EMBL" id="JACAZH010000007">
    <property type="protein sequence ID" value="KAF7363426.1"/>
    <property type="molecule type" value="Genomic_DNA"/>
</dbReference>
<feature type="compositionally biased region" description="Basic and acidic residues" evidence="1">
    <location>
        <begin position="196"/>
        <end position="205"/>
    </location>
</feature>
<feature type="compositionally biased region" description="Basic and acidic residues" evidence="1">
    <location>
        <begin position="349"/>
        <end position="366"/>
    </location>
</feature>
<feature type="compositionally biased region" description="Basic residues" evidence="1">
    <location>
        <begin position="537"/>
        <end position="548"/>
    </location>
</feature>
<dbReference type="OrthoDB" id="2148418at2759"/>
<sequence length="711" mass="77148">MRAGRASARVFFFGFFPPIPPILPPIRVSSPIRASPSKPRSPNRMQFQPASLDDPNRTPARRILVEDAVARGQISPQKGAQLRTNNEASSSRTPVFHIPPQDTPARRVNVNVVPPSTGQSKWQGMRFGSPTRGKSRERSGSAEPRPPWNASGPPAGPSDLRVSASKSRSSPSRPNAPPIKQGKLPFPLIPSGSDRPLTREADDKVLSPNPDAPAAPVSPVLRIIKVPPTLKQPTSRIPRIGTKPYARPAAAAKPTTDKNKKEPAASTRKVITAREPPARMIRVARTVSGSSSADTTAVAEPSSLKRKRIPSPQLQRPVVLIRQPPPRPAPTSRQASSSPVKRPPVAKFRMVDVHARPVEPEPKPPEAEMPPVSEAEPAPEPAPEPTPEPEPASELEPVVLDLLSPPVSSPIKPTEELMSDPAPHASSPLSDMPEPLSGVRRTTRLRKAVFPAAVGPPQPLPTRRKVNNQQLPSGSGVFAGMTAVALKALTSSNTTKNQKYLAAKLETEVIRKEGARPESPGVKIRTIAQREQDEKGMRRRERAARRARRTDGDGLSENDGMSDAGDESSMDDMDSSPLRRHRWGPGDEEEYQTPQVNGAKRGRAGSVSEEGQVEKKRVKWDRGLSTAVFLDEVEPRLKTRPMESTVKKGCLAPTAKAIQLDSLGNLPNAESPLKDLIEENVVVKKFVYENDEPEVPVTVVKNTRSKAKKKG</sequence>
<accession>A0A8H6YSA8</accession>
<protein>
    <submittedName>
        <fullName evidence="2">C3H1-type domain-containing protein</fullName>
    </submittedName>
</protein>
<feature type="compositionally biased region" description="Low complexity" evidence="1">
    <location>
        <begin position="163"/>
        <end position="173"/>
    </location>
</feature>
<evidence type="ECO:0000313" key="3">
    <source>
        <dbReference type="Proteomes" id="UP000623467"/>
    </source>
</evidence>
<name>A0A8H6YSA8_9AGAR</name>
<dbReference type="Proteomes" id="UP000623467">
    <property type="component" value="Unassembled WGS sequence"/>
</dbReference>
<evidence type="ECO:0000313" key="2">
    <source>
        <dbReference type="EMBL" id="KAF7363426.1"/>
    </source>
</evidence>
<dbReference type="AlphaFoldDB" id="A0A8H6YSA8"/>
<feature type="compositionally biased region" description="Polar residues" evidence="1">
    <location>
        <begin position="74"/>
        <end position="93"/>
    </location>
</feature>
<comment type="caution">
    <text evidence="2">The sequence shown here is derived from an EMBL/GenBank/DDBJ whole genome shotgun (WGS) entry which is preliminary data.</text>
</comment>
<proteinExistence type="predicted"/>
<feature type="region of interest" description="Disordered" evidence="1">
    <location>
        <begin position="512"/>
        <end position="618"/>
    </location>
</feature>
<feature type="compositionally biased region" description="Acidic residues" evidence="1">
    <location>
        <begin position="564"/>
        <end position="574"/>
    </location>
</feature>
<evidence type="ECO:0000256" key="1">
    <source>
        <dbReference type="SAM" id="MobiDB-lite"/>
    </source>
</evidence>
<organism evidence="2 3">
    <name type="scientific">Mycena sanguinolenta</name>
    <dbReference type="NCBI Taxonomy" id="230812"/>
    <lineage>
        <taxon>Eukaryota</taxon>
        <taxon>Fungi</taxon>
        <taxon>Dikarya</taxon>
        <taxon>Basidiomycota</taxon>
        <taxon>Agaricomycotina</taxon>
        <taxon>Agaricomycetes</taxon>
        <taxon>Agaricomycetidae</taxon>
        <taxon>Agaricales</taxon>
        <taxon>Marasmiineae</taxon>
        <taxon>Mycenaceae</taxon>
        <taxon>Mycena</taxon>
    </lineage>
</organism>
<keyword evidence="3" id="KW-1185">Reference proteome</keyword>
<feature type="compositionally biased region" description="Low complexity" evidence="1">
    <location>
        <begin position="106"/>
        <end position="115"/>
    </location>
</feature>
<feature type="compositionally biased region" description="Pro residues" evidence="1">
    <location>
        <begin position="378"/>
        <end position="390"/>
    </location>
</feature>
<feature type="compositionally biased region" description="Polar residues" evidence="1">
    <location>
        <begin position="38"/>
        <end position="49"/>
    </location>
</feature>
<reference evidence="2" key="1">
    <citation type="submission" date="2020-05" db="EMBL/GenBank/DDBJ databases">
        <title>Mycena genomes resolve the evolution of fungal bioluminescence.</title>
        <authorList>
            <person name="Tsai I.J."/>
        </authorList>
    </citation>
    <scope>NUCLEOTIDE SEQUENCE</scope>
    <source>
        <strain evidence="2">160909Yilan</strain>
    </source>
</reference>
<feature type="region of interest" description="Disordered" evidence="1">
    <location>
        <begin position="30"/>
        <end position="473"/>
    </location>
</feature>
<feature type="compositionally biased region" description="Low complexity" evidence="1">
    <location>
        <begin position="242"/>
        <end position="254"/>
    </location>
</feature>
<gene>
    <name evidence="2" type="ORF">MSAN_00998300</name>
</gene>